<keyword evidence="2" id="KW-1185">Reference proteome</keyword>
<protein>
    <submittedName>
        <fullName evidence="1">RINT1 family protein</fullName>
    </submittedName>
</protein>
<dbReference type="KEGG" id="som:SOMG_00934"/>
<proteinExistence type="predicted"/>
<dbReference type="GO" id="GO:0070939">
    <property type="term" value="C:Dsl1/NZR complex"/>
    <property type="evidence" value="ECO:0007669"/>
    <property type="project" value="InterPro"/>
</dbReference>
<dbReference type="RefSeq" id="XP_056036857.1">
    <property type="nucleotide sequence ID" value="XM_056179727.1"/>
</dbReference>
<evidence type="ECO:0000313" key="2">
    <source>
        <dbReference type="Proteomes" id="UP001212411"/>
    </source>
</evidence>
<accession>A0AAE9WAD5</accession>
<gene>
    <name evidence="1" type="primary">drp1</name>
    <name evidence="1" type="ORF">SOMG_00934</name>
</gene>
<dbReference type="InterPro" id="IPR007528">
    <property type="entry name" value="RINT1_Tip20"/>
</dbReference>
<dbReference type="Proteomes" id="UP001212411">
    <property type="component" value="Chromosome 1"/>
</dbReference>
<evidence type="ECO:0000313" key="1">
    <source>
        <dbReference type="EMBL" id="WBW72614.1"/>
    </source>
</evidence>
<name>A0AAE9WAD5_9SCHI</name>
<dbReference type="GO" id="GO:0006890">
    <property type="term" value="P:retrograde vesicle-mediated transport, Golgi to endoplasmic reticulum"/>
    <property type="evidence" value="ECO:0007669"/>
    <property type="project" value="InterPro"/>
</dbReference>
<sequence length="676" mass="79988">MVLSLNDFIDLRIRQPYKRDELTKFVQDLEQLQLPDLNSLPEITEEEKQIIREDFEYKKARIGLDDAWLEASEPEEPVPILRDTVEILLEVKNFLKKAESYRADDKIHALEKDWNRLSIKEDQTGITPDCIFSMTELVFKKEKEEGNLKLKEIIRERLKLDFKWPSLDGKEYPLTVYKRFADYLRSINAFSIGDFGHPLFLEVFTEPYANQFRYHFMSKRQTNLISKPEWFYEYLLKTFRSLRGFFFNLKKCEAFPSCSLLTVFILMLNDLVKEKLSHTAKFDDYLVHLTHETLHYTVHLKQYFGSNHDYLIDFLFCQPSIYERWLNLETQQMNAKLNDIKSSKDAWDMALNQVNDYNFTVPTKTTVRFRDMMESTYATLRLLPSFNYKVNFFEKVQLEPLQHYVQWLHSFYEAHESSQSEALPGSLQPTRQSKTTDVERMCKLYSNFYHLKEWIDDYEDEEIYIEIGSQYGYKEHSSFFNIKNKIDALKTGSFRLILRAAIQMLQPLINDYADIDTWRIKDQPLNVDFATSSVSSEILKVQNALRTLLKSLENILSGASLREVVYQLGIVVENWFVKIIMSHQFSLRGGIQFARDIMQILLEFSYYPLLTFKKLTSTVELLSLDTGKEMSVKDFIIAIKDEDHQIVDQLLKEKGIELQYAEVLDVLYRRVEAWKD</sequence>
<dbReference type="Gene3D" id="1.20.58.670">
    <property type="entry name" value="Dsl1p vesicle tethering complex, Tip20p subunit, domain D"/>
    <property type="match status" value="1"/>
</dbReference>
<reference evidence="1 2" key="1">
    <citation type="journal article" date="2023" name="G3 (Bethesda)">
        <title>A high-quality reference genome for the fission yeast Schizosaccharomyces osmophilus.</title>
        <authorList>
            <person name="Jia G.S."/>
            <person name="Zhang W.C."/>
            <person name="Liang Y."/>
            <person name="Liu X.H."/>
            <person name="Rhind N."/>
            <person name="Pidoux A."/>
            <person name="Brysch-Herzberg M."/>
            <person name="Du L.L."/>
        </authorList>
    </citation>
    <scope>NUCLEOTIDE SEQUENCE [LARGE SCALE GENOMIC DNA]</scope>
    <source>
        <strain evidence="1 2">CBS 15793</strain>
    </source>
</reference>
<dbReference type="InterPro" id="IPR042044">
    <property type="entry name" value="EXOC6PINT-1/Sec15/Tip20_C_dom2"/>
</dbReference>
<dbReference type="PANTHER" id="PTHR13520:SF0">
    <property type="entry name" value="RAD50-INTERACTING PROTEIN 1"/>
    <property type="match status" value="1"/>
</dbReference>
<dbReference type="GO" id="GO:0006888">
    <property type="term" value="P:endoplasmic reticulum to Golgi vesicle-mediated transport"/>
    <property type="evidence" value="ECO:0007669"/>
    <property type="project" value="InterPro"/>
</dbReference>
<dbReference type="GeneID" id="80874416"/>
<organism evidence="1 2">
    <name type="scientific">Schizosaccharomyces osmophilus</name>
    <dbReference type="NCBI Taxonomy" id="2545709"/>
    <lineage>
        <taxon>Eukaryota</taxon>
        <taxon>Fungi</taxon>
        <taxon>Dikarya</taxon>
        <taxon>Ascomycota</taxon>
        <taxon>Taphrinomycotina</taxon>
        <taxon>Schizosaccharomycetes</taxon>
        <taxon>Schizosaccharomycetales</taxon>
        <taxon>Schizosaccharomycetaceae</taxon>
        <taxon>Schizosaccharomyces</taxon>
    </lineage>
</organism>
<dbReference type="PANTHER" id="PTHR13520">
    <property type="entry name" value="RAD50-INTERACTING PROTEIN 1 RINT-1"/>
    <property type="match status" value="1"/>
</dbReference>
<dbReference type="GO" id="GO:0060628">
    <property type="term" value="P:regulation of ER to Golgi vesicle-mediated transport"/>
    <property type="evidence" value="ECO:0007669"/>
    <property type="project" value="TreeGrafter"/>
</dbReference>
<dbReference type="Pfam" id="PF04437">
    <property type="entry name" value="RINT1_TIP1"/>
    <property type="match status" value="1"/>
</dbReference>
<dbReference type="PROSITE" id="PS51386">
    <property type="entry name" value="RINT1_TIP20"/>
    <property type="match status" value="1"/>
</dbReference>
<dbReference type="AlphaFoldDB" id="A0AAE9WAD5"/>
<dbReference type="EMBL" id="CP115611">
    <property type="protein sequence ID" value="WBW72614.1"/>
    <property type="molecule type" value="Genomic_DNA"/>
</dbReference>